<gene>
    <name evidence="2" type="ORF">C1H46_021808</name>
</gene>
<accession>A0A540K2L7</accession>
<evidence type="ECO:0000256" key="1">
    <source>
        <dbReference type="SAM" id="MobiDB-lite"/>
    </source>
</evidence>
<feature type="compositionally biased region" description="Basic residues" evidence="1">
    <location>
        <begin position="40"/>
        <end position="53"/>
    </location>
</feature>
<reference evidence="2 3" key="1">
    <citation type="journal article" date="2019" name="G3 (Bethesda)">
        <title>Sequencing of a Wild Apple (Malus baccata) Genome Unravels the Differences Between Cultivated and Wild Apple Species Regarding Disease Resistance and Cold Tolerance.</title>
        <authorList>
            <person name="Chen X."/>
        </authorList>
    </citation>
    <scope>NUCLEOTIDE SEQUENCE [LARGE SCALE GENOMIC DNA]</scope>
    <source>
        <strain evidence="3">cv. Shandingzi</strain>
        <tissue evidence="2">Leaves</tissue>
    </source>
</reference>
<dbReference type="EMBL" id="VIEB01047472">
    <property type="protein sequence ID" value="TQD68533.1"/>
    <property type="molecule type" value="Genomic_DNA"/>
</dbReference>
<sequence length="75" mass="8406">METERGRSAQIKGGQVWGEAEGTDTGQRQKMTDSAERCGQKRKGQGAERKKHGREQSFTLFFLILSSQTHVLLLV</sequence>
<dbReference type="Proteomes" id="UP000315295">
    <property type="component" value="Unassembled WGS sequence"/>
</dbReference>
<keyword evidence="3" id="KW-1185">Reference proteome</keyword>
<feature type="region of interest" description="Disordered" evidence="1">
    <location>
        <begin position="1"/>
        <end position="53"/>
    </location>
</feature>
<dbReference type="AlphaFoldDB" id="A0A540K2L7"/>
<comment type="caution">
    <text evidence="2">The sequence shown here is derived from an EMBL/GenBank/DDBJ whole genome shotgun (WGS) entry which is preliminary data.</text>
</comment>
<proteinExistence type="predicted"/>
<evidence type="ECO:0000313" key="3">
    <source>
        <dbReference type="Proteomes" id="UP000315295"/>
    </source>
</evidence>
<name>A0A540K2L7_MALBA</name>
<evidence type="ECO:0000313" key="2">
    <source>
        <dbReference type="EMBL" id="TQD68533.1"/>
    </source>
</evidence>
<protein>
    <submittedName>
        <fullName evidence="2">Uncharacterized protein</fullName>
    </submittedName>
</protein>
<feature type="compositionally biased region" description="Basic and acidic residues" evidence="1">
    <location>
        <begin position="30"/>
        <end position="39"/>
    </location>
</feature>
<organism evidence="2 3">
    <name type="scientific">Malus baccata</name>
    <name type="common">Siberian crab apple</name>
    <name type="synonym">Pyrus baccata</name>
    <dbReference type="NCBI Taxonomy" id="106549"/>
    <lineage>
        <taxon>Eukaryota</taxon>
        <taxon>Viridiplantae</taxon>
        <taxon>Streptophyta</taxon>
        <taxon>Embryophyta</taxon>
        <taxon>Tracheophyta</taxon>
        <taxon>Spermatophyta</taxon>
        <taxon>Magnoliopsida</taxon>
        <taxon>eudicotyledons</taxon>
        <taxon>Gunneridae</taxon>
        <taxon>Pentapetalae</taxon>
        <taxon>rosids</taxon>
        <taxon>fabids</taxon>
        <taxon>Rosales</taxon>
        <taxon>Rosaceae</taxon>
        <taxon>Amygdaloideae</taxon>
        <taxon>Maleae</taxon>
        <taxon>Malus</taxon>
    </lineage>
</organism>